<evidence type="ECO:0000313" key="5">
    <source>
        <dbReference type="Proteomes" id="UP001378592"/>
    </source>
</evidence>
<feature type="compositionally biased region" description="Basic and acidic residues" evidence="3">
    <location>
        <begin position="597"/>
        <end position="646"/>
    </location>
</feature>
<comment type="caution">
    <text evidence="4">The sequence shown here is derived from an EMBL/GenBank/DDBJ whole genome shotgun (WGS) entry which is preliminary data.</text>
</comment>
<feature type="compositionally biased region" description="Basic residues" evidence="3">
    <location>
        <begin position="373"/>
        <end position="395"/>
    </location>
</feature>
<feature type="region of interest" description="Disordered" evidence="3">
    <location>
        <begin position="106"/>
        <end position="654"/>
    </location>
</feature>
<comment type="similarity">
    <text evidence="1">Belongs to the CWC26 family.</text>
</comment>
<feature type="region of interest" description="Disordered" evidence="3">
    <location>
        <begin position="759"/>
        <end position="793"/>
    </location>
</feature>
<keyword evidence="5" id="KW-1185">Reference proteome</keyword>
<feature type="compositionally biased region" description="Basic and acidic residues" evidence="3">
    <location>
        <begin position="434"/>
        <end position="471"/>
    </location>
</feature>
<dbReference type="AlphaFoldDB" id="A0AAN9W511"/>
<proteinExistence type="inferred from homology"/>
<feature type="compositionally biased region" description="Basic and acidic residues" evidence="3">
    <location>
        <begin position="490"/>
        <end position="509"/>
    </location>
</feature>
<dbReference type="GO" id="GO:0070274">
    <property type="term" value="C:RES complex"/>
    <property type="evidence" value="ECO:0007669"/>
    <property type="project" value="TreeGrafter"/>
</dbReference>
<feature type="compositionally biased region" description="Basic and acidic residues" evidence="3">
    <location>
        <begin position="540"/>
        <end position="567"/>
    </location>
</feature>
<accession>A0AAN9W511</accession>
<dbReference type="PANTHER" id="PTHR31809:SF0">
    <property type="entry name" value="BUD13 HOMOLOG"/>
    <property type="match status" value="1"/>
</dbReference>
<dbReference type="PANTHER" id="PTHR31809">
    <property type="entry name" value="BUD13 HOMOLOG"/>
    <property type="match status" value="1"/>
</dbReference>
<dbReference type="Pfam" id="PF09736">
    <property type="entry name" value="Bud13"/>
    <property type="match status" value="1"/>
</dbReference>
<name>A0AAN9W511_9ORTH</name>
<dbReference type="GO" id="GO:0000398">
    <property type="term" value="P:mRNA splicing, via spliceosome"/>
    <property type="evidence" value="ECO:0007669"/>
    <property type="project" value="TreeGrafter"/>
</dbReference>
<dbReference type="GO" id="GO:0005684">
    <property type="term" value="C:U2-type spliceosomal complex"/>
    <property type="evidence" value="ECO:0007669"/>
    <property type="project" value="TreeGrafter"/>
</dbReference>
<evidence type="ECO:0000256" key="2">
    <source>
        <dbReference type="ARBA" id="ARBA00014454"/>
    </source>
</evidence>
<dbReference type="EMBL" id="JAZDUA010000074">
    <property type="protein sequence ID" value="KAK7869484.1"/>
    <property type="molecule type" value="Genomic_DNA"/>
</dbReference>
<feature type="compositionally biased region" description="Basic and acidic residues" evidence="3">
    <location>
        <begin position="153"/>
        <end position="197"/>
    </location>
</feature>
<feature type="compositionally biased region" description="Basic and acidic residues" evidence="3">
    <location>
        <begin position="778"/>
        <end position="788"/>
    </location>
</feature>
<sequence length="840" mass="96950">MTATGISQKEYLKKYLSAGGDGKKKKKKAKAKPVTNRLRIVDDDVDIHNLRPLDDDELELYDLQEDAPQIAGIIDERPEEVKIKEKFGSSKWKVVADESDMGVKIIDKSKKVSDVQNNPVSHIHEGSGDDLSPPRKGGKGAQDSDESPPRNNRRSEDHSPRDKRSQKHDSDESPPRKNKKSLDDSPVDKRSHKHELDVTPPRKNRKYTDNSPVNKRSKKYDSDGSPPRKNWRSMENSPVNKRSKKYDSDESPPRKNRSVDNSPVNKRSKKYDSDESPPRKNRRSMENSPVNKRSKKYDSDESPPRKNRRSTVNSPVNKRSHNQNSEESPPRRNHRKGEMGVADVFPHQKSKNERDGVQQSRRRNYDSDESPVRKSRKTTPPRRRQGVSPPHRKKRSDSEDNSLHTKGHKYDSDASPRRSRKNGSQNSQSPSSRKKYDSDESPPRKAKRKSSESSPRRDGYKEFKTSHRKDTSPYSKVSQRRDSPLPGRVGSKERSGHRSRKSDSDESPPRRRRPAESSSPPRGKRHEWSPPKRERKRLSRSPEVRPRKSREVEQSLRKHSRWGDRGDFSGSAQRDFSKHVSPTYHREKPSGGTSLKEANRNDRKREGRNSSLQRRSERSDSDVSPERKSKPTEKVDSKKQTLDGRKAGLVGADELKAEIADLRHREKEMFEKMDASVSGRGAAAVMRDRKTGKKRDLEEEAREKQEKDLKQAERDAKYMEWGKGLKQVTDKAQKMEDALYEMSKPLARYADDADLDKYLRDQEREGDPMLQYIKSKSKSKEENSKPRYEGSFMPNRYGIRPGYRWDGVDRSNGYEKQWFETQNAKKAVEEEAYKWSTSDM</sequence>
<feature type="compositionally biased region" description="Basic and acidic residues" evidence="3">
    <location>
        <begin position="686"/>
        <end position="712"/>
    </location>
</feature>
<evidence type="ECO:0000256" key="1">
    <source>
        <dbReference type="ARBA" id="ARBA00011069"/>
    </source>
</evidence>
<feature type="compositionally biased region" description="Polar residues" evidence="3">
    <location>
        <begin position="422"/>
        <end position="431"/>
    </location>
</feature>
<dbReference type="GO" id="GO:0003723">
    <property type="term" value="F:RNA binding"/>
    <property type="evidence" value="ECO:0007669"/>
    <property type="project" value="TreeGrafter"/>
</dbReference>
<reference evidence="4 5" key="1">
    <citation type="submission" date="2024-03" db="EMBL/GenBank/DDBJ databases">
        <title>The genome assembly and annotation of the cricket Gryllus longicercus Weissman &amp; Gray.</title>
        <authorList>
            <person name="Szrajer S."/>
            <person name="Gray D."/>
            <person name="Ylla G."/>
        </authorList>
    </citation>
    <scope>NUCLEOTIDE SEQUENCE [LARGE SCALE GENOMIC DNA]</scope>
    <source>
        <strain evidence="4">DAG 2021-001</strain>
        <tissue evidence="4">Whole body minus gut</tissue>
    </source>
</reference>
<protein>
    <recommendedName>
        <fullName evidence="2">BUD13 homolog</fullName>
    </recommendedName>
</protein>
<dbReference type="InterPro" id="IPR051112">
    <property type="entry name" value="CWC26_splicing_factor"/>
</dbReference>
<feature type="compositionally biased region" description="Basic and acidic residues" evidence="3">
    <location>
        <begin position="363"/>
        <end position="372"/>
    </location>
</feature>
<gene>
    <name evidence="4" type="ORF">R5R35_008197</name>
</gene>
<feature type="compositionally biased region" description="Polar residues" evidence="3">
    <location>
        <begin position="310"/>
        <end position="327"/>
    </location>
</feature>
<organism evidence="4 5">
    <name type="scientific">Gryllus longicercus</name>
    <dbReference type="NCBI Taxonomy" id="2509291"/>
    <lineage>
        <taxon>Eukaryota</taxon>
        <taxon>Metazoa</taxon>
        <taxon>Ecdysozoa</taxon>
        <taxon>Arthropoda</taxon>
        <taxon>Hexapoda</taxon>
        <taxon>Insecta</taxon>
        <taxon>Pterygota</taxon>
        <taxon>Neoptera</taxon>
        <taxon>Polyneoptera</taxon>
        <taxon>Orthoptera</taxon>
        <taxon>Ensifera</taxon>
        <taxon>Gryllidea</taxon>
        <taxon>Grylloidea</taxon>
        <taxon>Gryllidae</taxon>
        <taxon>Gryllinae</taxon>
        <taxon>Gryllus</taxon>
    </lineage>
</organism>
<feature type="region of interest" description="Disordered" evidence="3">
    <location>
        <begin position="671"/>
        <end position="712"/>
    </location>
</feature>
<feature type="compositionally biased region" description="Basic and acidic residues" evidence="3">
    <location>
        <begin position="396"/>
        <end position="416"/>
    </location>
</feature>
<dbReference type="InterPro" id="IPR018609">
    <property type="entry name" value="Bud13"/>
</dbReference>
<dbReference type="Proteomes" id="UP001378592">
    <property type="component" value="Unassembled WGS sequence"/>
</dbReference>
<evidence type="ECO:0000256" key="3">
    <source>
        <dbReference type="SAM" id="MobiDB-lite"/>
    </source>
</evidence>
<evidence type="ECO:0000313" key="4">
    <source>
        <dbReference type="EMBL" id="KAK7869484.1"/>
    </source>
</evidence>